<keyword evidence="1" id="KW-0812">Transmembrane</keyword>
<dbReference type="EMBL" id="CP028885">
    <property type="protein sequence ID" value="AYE36902.1"/>
    <property type="molecule type" value="Genomic_DNA"/>
</dbReference>
<keyword evidence="1" id="KW-1133">Transmembrane helix</keyword>
<dbReference type="RefSeq" id="WP_120104822.1">
    <property type="nucleotide sequence ID" value="NZ_CP028885.1"/>
</dbReference>
<sequence>MRQDPLFKILYILLFFTLFNACYVPGEVRRYSISNFDDISLAEIITLGKGTVMLKEFSFNNRFPFIKDTVFLIPLSL</sequence>
<organism evidence="2 3">
    <name type="scientific">Borrelia turcica IST7</name>
    <dbReference type="NCBI Taxonomy" id="1104446"/>
    <lineage>
        <taxon>Bacteria</taxon>
        <taxon>Pseudomonadati</taxon>
        <taxon>Spirochaetota</taxon>
        <taxon>Spirochaetia</taxon>
        <taxon>Spirochaetales</taxon>
        <taxon>Borreliaceae</taxon>
        <taxon>Borrelia</taxon>
    </lineage>
</organism>
<evidence type="ECO:0000256" key="1">
    <source>
        <dbReference type="SAM" id="Phobius"/>
    </source>
</evidence>
<keyword evidence="2" id="KW-0614">Plasmid</keyword>
<dbReference type="KEGG" id="btur:DB313_05230"/>
<proteinExistence type="predicted"/>
<name>A0A386PNQ5_9SPIR</name>
<dbReference type="Proteomes" id="UP000275571">
    <property type="component" value="Plasmid lp129"/>
</dbReference>
<dbReference type="AlphaFoldDB" id="A0A386PNQ5"/>
<reference evidence="2 3" key="1">
    <citation type="journal article" date="2018" name="Infect. Genet. Evol.">
        <title>Genome-wide analysis of Borrelia turcica and 'Candidatus Borrelia tachyglossi' shows relapsing fever-like genomes with unique genomic links to Lyme disease Borrelia.</title>
        <authorList>
            <person name="Gofton A.W."/>
            <person name="Margos G."/>
            <person name="Fingerle V."/>
            <person name="Hepner S."/>
            <person name="Loh S.M."/>
            <person name="Ryan U."/>
            <person name="Irwin P."/>
            <person name="Oskam C.L."/>
        </authorList>
    </citation>
    <scope>NUCLEOTIDE SEQUENCE [LARGE SCALE GENOMIC DNA]</scope>
    <source>
        <strain evidence="2 3">IST7</strain>
        <plasmid evidence="2">lp129</plasmid>
    </source>
</reference>
<geneLocation type="plasmid" evidence="2 3">
    <name>lp129</name>
</geneLocation>
<feature type="transmembrane region" description="Helical" evidence="1">
    <location>
        <begin position="6"/>
        <end position="24"/>
    </location>
</feature>
<evidence type="ECO:0000313" key="3">
    <source>
        <dbReference type="Proteomes" id="UP000275571"/>
    </source>
</evidence>
<keyword evidence="1" id="KW-0472">Membrane</keyword>
<protein>
    <submittedName>
        <fullName evidence="2">Uncharacterized protein</fullName>
    </submittedName>
</protein>
<gene>
    <name evidence="2" type="ORF">DB313_05230</name>
</gene>
<evidence type="ECO:0000313" key="2">
    <source>
        <dbReference type="EMBL" id="AYE36902.1"/>
    </source>
</evidence>
<keyword evidence="3" id="KW-1185">Reference proteome</keyword>
<accession>A0A386PNQ5</accession>